<dbReference type="OrthoDB" id="7205947at2"/>
<protein>
    <submittedName>
        <fullName evidence="1">DNA methylation and regulatory protein</fullName>
    </submittedName>
</protein>
<sequence length="51" mass="5365">MACKIPETDEELDVLWRAVFGQPLPVLGAPKIAGAILARHLAEGGTKPAGR</sequence>
<dbReference type="BioCyc" id="BSUB633149:G1GM8-1450-MONOMER"/>
<reference evidence="2" key="1">
    <citation type="journal article" date="2011" name="J. Bacteriol.">
        <title>Genome sequences of eight morphologically diverse alphaproteobacteria.</title>
        <authorList>
            <consortium name="US DOE Joint Genome Institute"/>
            <person name="Brown P.J."/>
            <person name="Kysela D.T."/>
            <person name="Buechlein A."/>
            <person name="Hemmerich C."/>
            <person name="Brun Y.V."/>
        </authorList>
    </citation>
    <scope>NUCLEOTIDE SEQUENCE [LARGE SCALE GENOMIC DNA]</scope>
    <source>
        <strain evidence="2">ATCC 15264 / DSM 4735 / LMG 14903 / NBRC 16000 / CB 81</strain>
    </source>
</reference>
<dbReference type="Proteomes" id="UP000002696">
    <property type="component" value="Chromosome"/>
</dbReference>
<gene>
    <name evidence="1" type="ordered locus">Bresu_1462</name>
</gene>
<accession>D9QGF8</accession>
<dbReference type="STRING" id="633149.Bresu_1462"/>
<dbReference type="HOGENOM" id="CLU_3096370_0_0_5"/>
<name>D9QGF8_BRESC</name>
<evidence type="ECO:0000313" key="1">
    <source>
        <dbReference type="EMBL" id="ADL00774.1"/>
    </source>
</evidence>
<dbReference type="KEGG" id="bsb:Bresu_1462"/>
<dbReference type="EMBL" id="CP002102">
    <property type="protein sequence ID" value="ADL00774.1"/>
    <property type="molecule type" value="Genomic_DNA"/>
</dbReference>
<dbReference type="AlphaFoldDB" id="D9QGF8"/>
<dbReference type="InParanoid" id="D9QGF8"/>
<organism evidence="1 2">
    <name type="scientific">Brevundimonas subvibrioides (strain ATCC 15264 / DSM 4735 / LMG 14903 / NBRC 16000 / CB 81)</name>
    <name type="common">Caulobacter subvibrioides</name>
    <dbReference type="NCBI Taxonomy" id="633149"/>
    <lineage>
        <taxon>Bacteria</taxon>
        <taxon>Pseudomonadati</taxon>
        <taxon>Pseudomonadota</taxon>
        <taxon>Alphaproteobacteria</taxon>
        <taxon>Caulobacterales</taxon>
        <taxon>Caulobacteraceae</taxon>
        <taxon>Brevundimonas</taxon>
    </lineage>
</organism>
<dbReference type="RefSeq" id="WP_013268877.1">
    <property type="nucleotide sequence ID" value="NC_014375.1"/>
</dbReference>
<evidence type="ECO:0000313" key="2">
    <source>
        <dbReference type="Proteomes" id="UP000002696"/>
    </source>
</evidence>
<keyword evidence="2" id="KW-1185">Reference proteome</keyword>
<proteinExistence type="predicted"/>